<feature type="disulfide bond" evidence="2">
    <location>
        <begin position="97"/>
        <end position="124"/>
    </location>
</feature>
<dbReference type="Gene3D" id="2.60.120.290">
    <property type="entry name" value="Spermadhesin, CUB domain"/>
    <property type="match status" value="1"/>
</dbReference>
<keyword evidence="3" id="KW-0732">Signal</keyword>
<proteinExistence type="predicted"/>
<evidence type="ECO:0000259" key="4">
    <source>
        <dbReference type="PROSITE" id="PS01180"/>
    </source>
</evidence>
<keyword evidence="5" id="KW-1185">Reference proteome</keyword>
<evidence type="ECO:0000313" key="5">
    <source>
        <dbReference type="Proteomes" id="UP000694843"/>
    </source>
</evidence>
<name>A0A8B7PDU9_HYAAZ</name>
<evidence type="ECO:0000256" key="2">
    <source>
        <dbReference type="PROSITE-ProRule" id="PRU00059"/>
    </source>
</evidence>
<sequence>MISLELLAACAVLWTSLALTSSSAVLPAMESFQEKQAETKSKWTRDIVTVLPDPCTTNSGTAGICYKQRDCDDLKGTGDGDCALGVGVCCTFTYQGCYQNAENGAAVFQNPSYPASEPGVYSSCPLNVKPANKNVCQIRLDFGAFTLAGPDNEGVCTQDSFTVTGASSTIPTICGENSGQHLYLDVTPGFVNVLLDVKTSTPNTRWQISVTQIDCTSSSSIQAPSGCLQYYTGSTGTIKSFNYVTPTAKPT</sequence>
<protein>
    <submittedName>
        <fullName evidence="6">Uncharacterized protein LOC108679948</fullName>
    </submittedName>
</protein>
<dbReference type="InterPro" id="IPR035914">
    <property type="entry name" value="Sperma_CUB_dom_sf"/>
</dbReference>
<gene>
    <name evidence="6" type="primary">LOC108679948</name>
</gene>
<accession>A0A8B7PDU9</accession>
<feature type="non-terminal residue" evidence="6">
    <location>
        <position position="251"/>
    </location>
</feature>
<reference evidence="6" key="1">
    <citation type="submission" date="2025-08" db="UniProtKB">
        <authorList>
            <consortium name="RefSeq"/>
        </authorList>
    </citation>
    <scope>IDENTIFICATION</scope>
    <source>
        <tissue evidence="6">Whole organism</tissue>
    </source>
</reference>
<organism evidence="5 6">
    <name type="scientific">Hyalella azteca</name>
    <name type="common">Amphipod</name>
    <dbReference type="NCBI Taxonomy" id="294128"/>
    <lineage>
        <taxon>Eukaryota</taxon>
        <taxon>Metazoa</taxon>
        <taxon>Ecdysozoa</taxon>
        <taxon>Arthropoda</taxon>
        <taxon>Crustacea</taxon>
        <taxon>Multicrustacea</taxon>
        <taxon>Malacostraca</taxon>
        <taxon>Eumalacostraca</taxon>
        <taxon>Peracarida</taxon>
        <taxon>Amphipoda</taxon>
        <taxon>Senticaudata</taxon>
        <taxon>Talitrida</taxon>
        <taxon>Talitroidea</taxon>
        <taxon>Hyalellidae</taxon>
        <taxon>Hyalella</taxon>
    </lineage>
</organism>
<dbReference type="KEGG" id="hazt:108679948"/>
<feature type="domain" description="CUB" evidence="4">
    <location>
        <begin position="97"/>
        <end position="213"/>
    </location>
</feature>
<dbReference type="InterPro" id="IPR000859">
    <property type="entry name" value="CUB_dom"/>
</dbReference>
<evidence type="ECO:0000313" key="6">
    <source>
        <dbReference type="RefSeq" id="XP_018024185.1"/>
    </source>
</evidence>
<comment type="caution">
    <text evidence="2">Lacks conserved residue(s) required for the propagation of feature annotation.</text>
</comment>
<dbReference type="PROSITE" id="PS01180">
    <property type="entry name" value="CUB"/>
    <property type="match status" value="1"/>
</dbReference>
<dbReference type="Pfam" id="PF26080">
    <property type="entry name" value="CUB_animal"/>
    <property type="match status" value="1"/>
</dbReference>
<dbReference type="GeneID" id="108679948"/>
<evidence type="ECO:0000256" key="3">
    <source>
        <dbReference type="SAM" id="SignalP"/>
    </source>
</evidence>
<dbReference type="PANTHER" id="PTHR33236:SF5">
    <property type="entry name" value="CUB DOMAIN-CONTAINING PROTEIN"/>
    <property type="match status" value="1"/>
</dbReference>
<dbReference type="PANTHER" id="PTHR33236">
    <property type="entry name" value="INTRAFLAGELLAR TRANSPORT PROTEIN 122 FAMILY PROTEIN-RELATED"/>
    <property type="match status" value="1"/>
</dbReference>
<feature type="chain" id="PRO_5034254752" evidence="3">
    <location>
        <begin position="25"/>
        <end position="251"/>
    </location>
</feature>
<feature type="signal peptide" evidence="3">
    <location>
        <begin position="1"/>
        <end position="24"/>
    </location>
</feature>
<keyword evidence="1 2" id="KW-1015">Disulfide bond</keyword>
<dbReference type="SUPFAM" id="SSF49854">
    <property type="entry name" value="Spermadhesin, CUB domain"/>
    <property type="match status" value="1"/>
</dbReference>
<dbReference type="OrthoDB" id="6337346at2759"/>
<evidence type="ECO:0000256" key="1">
    <source>
        <dbReference type="ARBA" id="ARBA00023157"/>
    </source>
</evidence>
<dbReference type="RefSeq" id="XP_018024185.1">
    <property type="nucleotide sequence ID" value="XM_018168696.1"/>
</dbReference>
<dbReference type="AlphaFoldDB" id="A0A8B7PDU9"/>
<dbReference type="OMA" id="TINTIPC"/>
<dbReference type="Proteomes" id="UP000694843">
    <property type="component" value="Unplaced"/>
</dbReference>
<dbReference type="InterPro" id="IPR058698">
    <property type="entry name" value="CUB_metazoa"/>
</dbReference>